<gene>
    <name evidence="2" type="ORF">I6I07_20125</name>
</gene>
<dbReference type="RefSeq" id="WP_198483413.1">
    <property type="nucleotide sequence ID" value="NZ_CP065997.1"/>
</dbReference>
<keyword evidence="1" id="KW-0472">Membrane</keyword>
<sequence length="61" mass="6777">MKKLLIAFYYAVLLVATPYLGLPIAYLFPGGSASILGFIAMLWTLPLVLCLARYIVNEKNK</sequence>
<evidence type="ECO:0000256" key="1">
    <source>
        <dbReference type="SAM" id="Phobius"/>
    </source>
</evidence>
<name>A0A7T4AZM1_9BURK</name>
<keyword evidence="1" id="KW-0812">Transmembrane</keyword>
<dbReference type="EMBL" id="CP065997">
    <property type="protein sequence ID" value="QQB32949.1"/>
    <property type="molecule type" value="Genomic_DNA"/>
</dbReference>
<evidence type="ECO:0000313" key="3">
    <source>
        <dbReference type="Proteomes" id="UP000595231"/>
    </source>
</evidence>
<keyword evidence="1" id="KW-1133">Transmembrane helix</keyword>
<proteinExistence type="predicted"/>
<feature type="transmembrane region" description="Helical" evidence="1">
    <location>
        <begin position="34"/>
        <end position="56"/>
    </location>
</feature>
<accession>A0A7T4AZM1</accession>
<evidence type="ECO:0000313" key="2">
    <source>
        <dbReference type="EMBL" id="QQB32949.1"/>
    </source>
</evidence>
<dbReference type="Proteomes" id="UP000595231">
    <property type="component" value="Chromosome"/>
</dbReference>
<protein>
    <submittedName>
        <fullName evidence="2">Uncharacterized protein</fullName>
    </submittedName>
</protein>
<dbReference type="AlphaFoldDB" id="A0A7T4AZM1"/>
<reference evidence="2 3" key="1">
    <citation type="submission" date="2020-12" db="EMBL/GenBank/DDBJ databases">
        <title>FDA dAtabase for Regulatory Grade micrObial Sequences (FDA-ARGOS): Supporting development and validation of Infectious Disease Dx tests.</title>
        <authorList>
            <person name="Sproer C."/>
            <person name="Gronow S."/>
            <person name="Severitt S."/>
            <person name="Schroder I."/>
            <person name="Tallon L."/>
            <person name="Sadzewicz L."/>
            <person name="Zhao X."/>
            <person name="Boylan J."/>
            <person name="Ott S."/>
            <person name="Bowen H."/>
            <person name="Vavikolanu K."/>
            <person name="Mehta A."/>
            <person name="Aluvathingal J."/>
            <person name="Nadendla S."/>
            <person name="Lowell S."/>
            <person name="Myers T."/>
            <person name="Yan Y."/>
            <person name="Sichtig H."/>
        </authorList>
    </citation>
    <scope>NUCLEOTIDE SEQUENCE [LARGE SCALE GENOMIC DNA]</scope>
    <source>
        <strain evidence="2 3">FDAARGOS_1050</strain>
    </source>
</reference>
<organism evidence="2 3">
    <name type="scientific">Achromobacter deleyi</name>
    <dbReference type="NCBI Taxonomy" id="1353891"/>
    <lineage>
        <taxon>Bacteria</taxon>
        <taxon>Pseudomonadati</taxon>
        <taxon>Pseudomonadota</taxon>
        <taxon>Betaproteobacteria</taxon>
        <taxon>Burkholderiales</taxon>
        <taxon>Alcaligenaceae</taxon>
        <taxon>Achromobacter</taxon>
    </lineage>
</organism>
<feature type="transmembrane region" description="Helical" evidence="1">
    <location>
        <begin position="7"/>
        <end position="28"/>
    </location>
</feature>